<organism evidence="4 5">
    <name type="scientific">Pseudoalteromonas luteoviolacea H33</name>
    <dbReference type="NCBI Taxonomy" id="1365251"/>
    <lineage>
        <taxon>Bacteria</taxon>
        <taxon>Pseudomonadati</taxon>
        <taxon>Pseudomonadota</taxon>
        <taxon>Gammaproteobacteria</taxon>
        <taxon>Alteromonadales</taxon>
        <taxon>Pseudoalteromonadaceae</taxon>
        <taxon>Pseudoalteromonas</taxon>
    </lineage>
</organism>
<gene>
    <name evidence="4" type="ORF">N476_04315</name>
</gene>
<dbReference type="PROSITE" id="PS51257">
    <property type="entry name" value="PROKAR_LIPOPROTEIN"/>
    <property type="match status" value="1"/>
</dbReference>
<protein>
    <recommendedName>
        <fullName evidence="3">FecR protein domain-containing protein</fullName>
    </recommendedName>
</protein>
<dbReference type="InterPro" id="IPR006860">
    <property type="entry name" value="FecR"/>
</dbReference>
<dbReference type="PANTHER" id="PTHR38731">
    <property type="entry name" value="LIPL45-RELATED LIPOPROTEIN-RELATED"/>
    <property type="match status" value="1"/>
</dbReference>
<feature type="region of interest" description="Disordered" evidence="1">
    <location>
        <begin position="171"/>
        <end position="200"/>
    </location>
</feature>
<evidence type="ECO:0000259" key="3">
    <source>
        <dbReference type="Pfam" id="PF04773"/>
    </source>
</evidence>
<evidence type="ECO:0000256" key="1">
    <source>
        <dbReference type="SAM" id="MobiDB-lite"/>
    </source>
</evidence>
<evidence type="ECO:0000256" key="2">
    <source>
        <dbReference type="SAM" id="SignalP"/>
    </source>
</evidence>
<evidence type="ECO:0000313" key="5">
    <source>
        <dbReference type="Proteomes" id="UP000076503"/>
    </source>
</evidence>
<name>A0A167ACX5_9GAMM</name>
<reference evidence="4 5" key="1">
    <citation type="submission" date="2013-07" db="EMBL/GenBank/DDBJ databases">
        <title>Comparative Genomic and Metabolomic Analysis of Twelve Strains of Pseudoalteromonas luteoviolacea.</title>
        <authorList>
            <person name="Vynne N.G."/>
            <person name="Mansson M."/>
            <person name="Gram L."/>
        </authorList>
    </citation>
    <scope>NUCLEOTIDE SEQUENCE [LARGE SCALE GENOMIC DNA]</scope>
    <source>
        <strain evidence="4 5">H33</strain>
    </source>
</reference>
<feature type="signal peptide" evidence="2">
    <location>
        <begin position="1"/>
        <end position="17"/>
    </location>
</feature>
<dbReference type="OrthoDB" id="7028389at2"/>
<dbReference type="AlphaFoldDB" id="A0A167ACX5"/>
<feature type="domain" description="FecR protein" evidence="3">
    <location>
        <begin position="52"/>
        <end position="144"/>
    </location>
</feature>
<dbReference type="Proteomes" id="UP000076503">
    <property type="component" value="Unassembled WGS sequence"/>
</dbReference>
<dbReference type="Pfam" id="PF04773">
    <property type="entry name" value="FecR"/>
    <property type="match status" value="1"/>
</dbReference>
<dbReference type="RefSeq" id="WP_063363965.1">
    <property type="nucleotide sequence ID" value="NZ_AUXZ01000130.1"/>
</dbReference>
<comment type="caution">
    <text evidence="4">The sequence shown here is derived from an EMBL/GenBank/DDBJ whole genome shotgun (WGS) entry which is preliminary data.</text>
</comment>
<dbReference type="Gene3D" id="2.60.120.1440">
    <property type="match status" value="1"/>
</dbReference>
<feature type="compositionally biased region" description="Basic and acidic residues" evidence="1">
    <location>
        <begin position="176"/>
        <end position="194"/>
    </location>
</feature>
<dbReference type="EMBL" id="AUXZ01000130">
    <property type="protein sequence ID" value="KZN45240.1"/>
    <property type="molecule type" value="Genomic_DNA"/>
</dbReference>
<accession>A0A167ACX5</accession>
<dbReference type="PATRIC" id="fig|1365251.3.peg.4827"/>
<keyword evidence="2" id="KW-0732">Signal</keyword>
<dbReference type="PANTHER" id="PTHR38731:SF1">
    <property type="entry name" value="FECR PROTEIN DOMAIN-CONTAINING PROTEIN"/>
    <property type="match status" value="1"/>
</dbReference>
<sequence>MKLALLSLLVVAGSCFANTPVAKVIIAKEQVTATSPSEERQLKRKAKIYKADTLKTGKHARAQFRFTEGTIVTLGENTQFAVNQFEHKTTSEAHFEFIKGAFRVVTGEITKVTNPNFKIKTPMGSIGIRGTDFWGGNLYNADTIDIILLDSEHPIVIENEFGRVVISTPRTGTTLEKGKPPSKPEKWSEKKLADAVKTIQ</sequence>
<evidence type="ECO:0000313" key="4">
    <source>
        <dbReference type="EMBL" id="KZN45240.1"/>
    </source>
</evidence>
<proteinExistence type="predicted"/>
<feature type="chain" id="PRO_5007883575" description="FecR protein domain-containing protein" evidence="2">
    <location>
        <begin position="18"/>
        <end position="200"/>
    </location>
</feature>